<dbReference type="AlphaFoldDB" id="A0A8X6LQ14"/>
<evidence type="ECO:0000256" key="6">
    <source>
        <dbReference type="ARBA" id="ARBA00023273"/>
    </source>
</evidence>
<evidence type="ECO:0000259" key="8">
    <source>
        <dbReference type="Pfam" id="PF23381"/>
    </source>
</evidence>
<dbReference type="OrthoDB" id="10255582at2759"/>
<dbReference type="EMBL" id="BMAO01027397">
    <property type="protein sequence ID" value="GFR16492.1"/>
    <property type="molecule type" value="Genomic_DNA"/>
</dbReference>
<dbReference type="GO" id="GO:1905515">
    <property type="term" value="P:non-motile cilium assembly"/>
    <property type="evidence" value="ECO:0007669"/>
    <property type="project" value="TreeGrafter"/>
</dbReference>
<dbReference type="SMART" id="SM00320">
    <property type="entry name" value="WD40"/>
    <property type="match status" value="4"/>
</dbReference>
<evidence type="ECO:0000256" key="4">
    <source>
        <dbReference type="ARBA" id="ARBA00022737"/>
    </source>
</evidence>
<keyword evidence="4" id="KW-0677">Repeat</keyword>
<dbReference type="PROSITE" id="PS50294">
    <property type="entry name" value="WD_REPEATS_REGION"/>
    <property type="match status" value="1"/>
</dbReference>
<organism evidence="9 10">
    <name type="scientific">Trichonephila clavata</name>
    <name type="common">Joro spider</name>
    <name type="synonym">Nephila clavata</name>
    <dbReference type="NCBI Taxonomy" id="2740835"/>
    <lineage>
        <taxon>Eukaryota</taxon>
        <taxon>Metazoa</taxon>
        <taxon>Ecdysozoa</taxon>
        <taxon>Arthropoda</taxon>
        <taxon>Chelicerata</taxon>
        <taxon>Arachnida</taxon>
        <taxon>Araneae</taxon>
        <taxon>Araneomorphae</taxon>
        <taxon>Entelegynae</taxon>
        <taxon>Araneoidea</taxon>
        <taxon>Nephilidae</taxon>
        <taxon>Trichonephila</taxon>
    </lineage>
</organism>
<dbReference type="GO" id="GO:0030991">
    <property type="term" value="C:intraciliary transport particle A"/>
    <property type="evidence" value="ECO:0007669"/>
    <property type="project" value="TreeGrafter"/>
</dbReference>
<evidence type="ECO:0000256" key="3">
    <source>
        <dbReference type="ARBA" id="ARBA00022574"/>
    </source>
</evidence>
<sequence length="167" mass="18321">MRSVLVWEAQLLDKEEKQQCVYDIALKPDGSMVIIASGSKLLAYDTDGKLLQSLKGHSDTVYCVSFSKDGQRFASGGADKQVIIWTSKLEGILRYSHHDAIQCLSYNPVSDQLASCACSDFGLWSPEQKSVSKHRVSVRITSCSWTCDGMLLAIGLVNGCISLRGRV</sequence>
<dbReference type="PANTHER" id="PTHR12764">
    <property type="entry name" value="WD REPEAT DOMAIN-RELATED"/>
    <property type="match status" value="1"/>
</dbReference>
<dbReference type="GO" id="GO:0061512">
    <property type="term" value="P:protein localization to cilium"/>
    <property type="evidence" value="ECO:0007669"/>
    <property type="project" value="TreeGrafter"/>
</dbReference>
<evidence type="ECO:0000256" key="2">
    <source>
        <dbReference type="ARBA" id="ARBA00019442"/>
    </source>
</evidence>
<dbReference type="GO" id="GO:0097730">
    <property type="term" value="C:non-motile cilium"/>
    <property type="evidence" value="ECO:0007669"/>
    <property type="project" value="TreeGrafter"/>
</dbReference>
<evidence type="ECO:0000256" key="1">
    <source>
        <dbReference type="ARBA" id="ARBA00004138"/>
    </source>
</evidence>
<dbReference type="InterPro" id="IPR015943">
    <property type="entry name" value="WD40/YVTN_repeat-like_dom_sf"/>
</dbReference>
<keyword evidence="10" id="KW-1185">Reference proteome</keyword>
<dbReference type="Gene3D" id="2.130.10.10">
    <property type="entry name" value="YVTN repeat-like/Quinoprotein amine dehydrogenase"/>
    <property type="match status" value="1"/>
</dbReference>
<dbReference type="SUPFAM" id="SSF50978">
    <property type="entry name" value="WD40 repeat-like"/>
    <property type="match status" value="1"/>
</dbReference>
<keyword evidence="5" id="KW-0969">Cilium</keyword>
<name>A0A8X6LQ14_TRICU</name>
<feature type="domain" description="IFT122 first beta-propeller" evidence="8">
    <location>
        <begin position="13"/>
        <end position="165"/>
    </location>
</feature>
<keyword evidence="6" id="KW-0966">Cell projection</keyword>
<dbReference type="PANTHER" id="PTHR12764:SF4">
    <property type="entry name" value="INTRAFLAGELLAR TRANSPORT PROTEIN 122 HOMOLOG"/>
    <property type="match status" value="1"/>
</dbReference>
<dbReference type="Pfam" id="PF23381">
    <property type="entry name" value="Beta-prop_IFT122_1st"/>
    <property type="match status" value="1"/>
</dbReference>
<dbReference type="InterPro" id="IPR001680">
    <property type="entry name" value="WD40_rpt"/>
</dbReference>
<comment type="subcellular location">
    <subcellularLocation>
        <location evidence="1">Cell projection</location>
        <location evidence="1">Cilium</location>
    </subcellularLocation>
</comment>
<evidence type="ECO:0000256" key="7">
    <source>
        <dbReference type="PROSITE-ProRule" id="PRU00221"/>
    </source>
</evidence>
<dbReference type="InterPro" id="IPR039857">
    <property type="entry name" value="Ift122/121"/>
</dbReference>
<proteinExistence type="predicted"/>
<keyword evidence="3 7" id="KW-0853">WD repeat</keyword>
<evidence type="ECO:0000256" key="5">
    <source>
        <dbReference type="ARBA" id="ARBA00023069"/>
    </source>
</evidence>
<dbReference type="Proteomes" id="UP000887116">
    <property type="component" value="Unassembled WGS sequence"/>
</dbReference>
<dbReference type="PROSITE" id="PS50082">
    <property type="entry name" value="WD_REPEATS_2"/>
    <property type="match status" value="1"/>
</dbReference>
<protein>
    <recommendedName>
        <fullName evidence="2">Intraflagellar transport protein 122 homolog</fullName>
    </recommendedName>
</protein>
<accession>A0A8X6LQ14</accession>
<comment type="caution">
    <text evidence="9">The sequence shown here is derived from an EMBL/GenBank/DDBJ whole genome shotgun (WGS) entry which is preliminary data.</text>
</comment>
<evidence type="ECO:0000313" key="10">
    <source>
        <dbReference type="Proteomes" id="UP000887116"/>
    </source>
</evidence>
<gene>
    <name evidence="9" type="primary">ift122</name>
    <name evidence="9" type="ORF">TNCT_609981</name>
</gene>
<evidence type="ECO:0000313" key="9">
    <source>
        <dbReference type="EMBL" id="GFR16492.1"/>
    </source>
</evidence>
<dbReference type="InterPro" id="IPR036322">
    <property type="entry name" value="WD40_repeat_dom_sf"/>
</dbReference>
<dbReference type="InterPro" id="IPR056153">
    <property type="entry name" value="Beta-prop_IFT122_1st"/>
</dbReference>
<feature type="repeat" description="WD" evidence="7">
    <location>
        <begin position="54"/>
        <end position="85"/>
    </location>
</feature>
<dbReference type="GO" id="GO:0035721">
    <property type="term" value="P:intraciliary retrograde transport"/>
    <property type="evidence" value="ECO:0007669"/>
    <property type="project" value="TreeGrafter"/>
</dbReference>
<reference evidence="9" key="1">
    <citation type="submission" date="2020-07" db="EMBL/GenBank/DDBJ databases">
        <title>Multicomponent nature underlies the extraordinary mechanical properties of spider dragline silk.</title>
        <authorList>
            <person name="Kono N."/>
            <person name="Nakamura H."/>
            <person name="Mori M."/>
            <person name="Yoshida Y."/>
            <person name="Ohtoshi R."/>
            <person name="Malay A.D."/>
            <person name="Moran D.A.P."/>
            <person name="Tomita M."/>
            <person name="Numata K."/>
            <person name="Arakawa K."/>
        </authorList>
    </citation>
    <scope>NUCLEOTIDE SEQUENCE</scope>
</reference>